<name>A0A951Q840_9CYAN</name>
<dbReference type="AlphaFoldDB" id="A0A951Q840"/>
<evidence type="ECO:0000313" key="2">
    <source>
        <dbReference type="Proteomes" id="UP000757435"/>
    </source>
</evidence>
<reference evidence="1" key="2">
    <citation type="journal article" date="2022" name="Microbiol. Resour. Announc.">
        <title>Metagenome Sequencing to Explore Phylogenomics of Terrestrial Cyanobacteria.</title>
        <authorList>
            <person name="Ward R.D."/>
            <person name="Stajich J.E."/>
            <person name="Johansen J.R."/>
            <person name="Huntemann M."/>
            <person name="Clum A."/>
            <person name="Foster B."/>
            <person name="Foster B."/>
            <person name="Roux S."/>
            <person name="Palaniappan K."/>
            <person name="Varghese N."/>
            <person name="Mukherjee S."/>
            <person name="Reddy T.B.K."/>
            <person name="Daum C."/>
            <person name="Copeland A."/>
            <person name="Chen I.A."/>
            <person name="Ivanova N.N."/>
            <person name="Kyrpides N.C."/>
            <person name="Shapiro N."/>
            <person name="Eloe-Fadrosh E.A."/>
            <person name="Pietrasiak N."/>
        </authorList>
    </citation>
    <scope>NUCLEOTIDE SEQUENCE</scope>
    <source>
        <strain evidence="1">UHER 2000/2452</strain>
    </source>
</reference>
<dbReference type="EMBL" id="JAHHHD010000004">
    <property type="protein sequence ID" value="MBW4658037.1"/>
    <property type="molecule type" value="Genomic_DNA"/>
</dbReference>
<proteinExistence type="predicted"/>
<gene>
    <name evidence="1" type="ORF">KME15_05145</name>
</gene>
<organism evidence="1 2">
    <name type="scientific">Drouetiella hepatica Uher 2000/2452</name>
    <dbReference type="NCBI Taxonomy" id="904376"/>
    <lineage>
        <taxon>Bacteria</taxon>
        <taxon>Bacillati</taxon>
        <taxon>Cyanobacteriota</taxon>
        <taxon>Cyanophyceae</taxon>
        <taxon>Oculatellales</taxon>
        <taxon>Oculatellaceae</taxon>
        <taxon>Drouetiella</taxon>
    </lineage>
</organism>
<sequence length="54" mass="6178">MTISPGELGVIADLTHELHLHHGFYQHPSWVLRLIGRLPVEKLTGRNFKQFISS</sequence>
<reference evidence="1" key="1">
    <citation type="submission" date="2021-05" db="EMBL/GenBank/DDBJ databases">
        <authorList>
            <person name="Pietrasiak N."/>
            <person name="Ward R."/>
            <person name="Stajich J.E."/>
            <person name="Kurbessoian T."/>
        </authorList>
    </citation>
    <scope>NUCLEOTIDE SEQUENCE</scope>
    <source>
        <strain evidence="1">UHER 2000/2452</strain>
    </source>
</reference>
<dbReference type="Proteomes" id="UP000757435">
    <property type="component" value="Unassembled WGS sequence"/>
</dbReference>
<protein>
    <submittedName>
        <fullName evidence="1">Uncharacterized protein</fullName>
    </submittedName>
</protein>
<evidence type="ECO:0000313" key="1">
    <source>
        <dbReference type="EMBL" id="MBW4658037.1"/>
    </source>
</evidence>
<comment type="caution">
    <text evidence="1">The sequence shown here is derived from an EMBL/GenBank/DDBJ whole genome shotgun (WGS) entry which is preliminary data.</text>
</comment>
<accession>A0A951Q840</accession>